<dbReference type="STRING" id="996801.BW723_10855"/>
<comment type="caution">
    <text evidence="2">The sequence shown here is derived from an EMBL/GenBank/DDBJ whole genome shotgun (WGS) entry which is preliminary data.</text>
</comment>
<keyword evidence="1" id="KW-0812">Transmembrane</keyword>
<dbReference type="EMBL" id="LSFL01000042">
    <property type="protein sequence ID" value="OBY61731.1"/>
    <property type="molecule type" value="Genomic_DNA"/>
</dbReference>
<sequence>MHASTHGAIGIAIITATYVITKSEKKTFIIGGILAFASHYVLDFIGESPYKTIQEMLFIEVAVYLWSLILMFFLGKKYLKFSVFAFFMANLMDYIDKKMYLSIFLPKEYPFTYYFHSKNQVIFPISYQNTIIAAIVSVILIGVCFLWLKNSKRRLLH</sequence>
<keyword evidence="1" id="KW-0472">Membrane</keyword>
<gene>
    <name evidence="2" type="ORF">LPB301_16900</name>
</gene>
<dbReference type="RefSeq" id="WP_068365014.1">
    <property type="nucleotide sequence ID" value="NZ_CP019337.1"/>
</dbReference>
<name>A0A1B8TQ22_9FLAO</name>
<feature type="transmembrane region" description="Helical" evidence="1">
    <location>
        <begin position="28"/>
        <end position="45"/>
    </location>
</feature>
<feature type="transmembrane region" description="Helical" evidence="1">
    <location>
        <begin position="125"/>
        <end position="148"/>
    </location>
</feature>
<organism evidence="2 3">
    <name type="scientific">Polaribacter reichenbachii</name>
    <dbReference type="NCBI Taxonomy" id="996801"/>
    <lineage>
        <taxon>Bacteria</taxon>
        <taxon>Pseudomonadati</taxon>
        <taxon>Bacteroidota</taxon>
        <taxon>Flavobacteriia</taxon>
        <taxon>Flavobacteriales</taxon>
        <taxon>Flavobacteriaceae</taxon>
    </lineage>
</organism>
<dbReference type="KEGG" id="prn:BW723_10855"/>
<dbReference type="Proteomes" id="UP000092612">
    <property type="component" value="Unassembled WGS sequence"/>
</dbReference>
<dbReference type="AlphaFoldDB" id="A0A1B8TQ22"/>
<dbReference type="OrthoDB" id="9998220at2"/>
<keyword evidence="1" id="KW-1133">Transmembrane helix</keyword>
<evidence type="ECO:0000313" key="3">
    <source>
        <dbReference type="Proteomes" id="UP000092612"/>
    </source>
</evidence>
<feature type="transmembrane region" description="Helical" evidence="1">
    <location>
        <begin position="57"/>
        <end position="74"/>
    </location>
</feature>
<keyword evidence="3" id="KW-1185">Reference proteome</keyword>
<feature type="transmembrane region" description="Helical" evidence="1">
    <location>
        <begin position="81"/>
        <end position="105"/>
    </location>
</feature>
<protein>
    <submittedName>
        <fullName evidence="2">Uncharacterized protein</fullName>
    </submittedName>
</protein>
<feature type="transmembrane region" description="Helical" evidence="1">
    <location>
        <begin position="6"/>
        <end position="21"/>
    </location>
</feature>
<proteinExistence type="predicted"/>
<reference evidence="3" key="1">
    <citation type="submission" date="2016-02" db="EMBL/GenBank/DDBJ databases">
        <title>Paenibacillus sp. LPB0068, isolated from Crassostrea gigas.</title>
        <authorList>
            <person name="Shin S.-K."/>
            <person name="Yi H."/>
        </authorList>
    </citation>
    <scope>NUCLEOTIDE SEQUENCE [LARGE SCALE GENOMIC DNA]</scope>
    <source>
        <strain evidence="3">KCTC 23969</strain>
    </source>
</reference>
<evidence type="ECO:0000256" key="1">
    <source>
        <dbReference type="SAM" id="Phobius"/>
    </source>
</evidence>
<evidence type="ECO:0000313" key="2">
    <source>
        <dbReference type="EMBL" id="OBY61731.1"/>
    </source>
</evidence>
<accession>A0A1B8TQ22</accession>